<sequence>MESRTTMMSEEETAGTKRRLVDPDGNEIPDPKRMRATPDGDTKIRALMLILHWHEAFLRFFRGIARHDIDEIADLTSFCWTIHTKFRQDSNMVGSMVTRITDSHEFVHHEEKVTWGGIKNDFKLIAGLYGFDYGTSEASKSRTGTLGAILSLLVCFRPRCNEVRTGTNKIVLRKTANTVDDIPIEQFGLGPRHSVLMNGCTLNPTLQSSMKQSLGPMTIAINLAMQQDRTYQRAWKQAFITTFKLIPGVNEIANIIAGSKRQNDAIMNMLGDIALWGITRSSNKATFPVSFLLTVAERNERYAYFFSQNRLPNTPITIDMLPDSIKTMDFSGAGAYRLWDDASKSSYTIRKGKGMTVKTAKELVFHATWGTQKEDLGLLEWMTGHEFQTRREMGDQFQGRGSSGSSALFQLIKFRRVSKLANASQTDFITGGKGQISRAPTFSGKCSQRVDLEGELFKTLMETREEVTGVIHERGKIIARLAKVKETIANRIRREGQVVYGTTNYYIFQSDIEGYGPLEVENPTLTGRYFYGQDD</sequence>
<dbReference type="GO" id="GO:0019013">
    <property type="term" value="C:viral nucleocapsid"/>
    <property type="evidence" value="ECO:0007669"/>
    <property type="project" value="UniProtKB-KW"/>
</dbReference>
<dbReference type="EMBL" id="MT153402">
    <property type="protein sequence ID" value="QMP82385.1"/>
    <property type="molecule type" value="Viral_cRNA"/>
</dbReference>
<organism evidence="2">
    <name type="scientific">Dipteran orthomyxo-related virus OKIAV195</name>
    <dbReference type="NCBI Taxonomy" id="2746275"/>
    <lineage>
        <taxon>Viruses</taxon>
        <taxon>Riboviria</taxon>
        <taxon>Orthornavirae</taxon>
        <taxon>Negarnaviricota</taxon>
        <taxon>Polyploviricotina</taxon>
        <taxon>Insthoviricetes</taxon>
        <taxon>Articulavirales</taxon>
        <taxon>Orthomyxoviridae</taxon>
    </lineage>
</organism>
<name>A0A7D7FMC7_9ORTO</name>
<protein>
    <submittedName>
        <fullName evidence="2">Nucleocapsid protein</fullName>
    </submittedName>
</protein>
<evidence type="ECO:0000256" key="1">
    <source>
        <dbReference type="SAM" id="MobiDB-lite"/>
    </source>
</evidence>
<evidence type="ECO:0000313" key="2">
    <source>
        <dbReference type="EMBL" id="QMP82385.1"/>
    </source>
</evidence>
<feature type="region of interest" description="Disordered" evidence="1">
    <location>
        <begin position="1"/>
        <end position="37"/>
    </location>
</feature>
<keyword evidence="2" id="KW-0946">Virion</keyword>
<dbReference type="SUPFAM" id="SSF161003">
    <property type="entry name" value="flu NP-like"/>
    <property type="match status" value="1"/>
</dbReference>
<proteinExistence type="predicted"/>
<accession>A0A7D7FMC7</accession>
<reference evidence="2" key="2">
    <citation type="submission" date="2020-03" db="EMBL/GenBank/DDBJ databases">
        <authorList>
            <person name="Kafer S."/>
            <person name="Paraskevopoulou S."/>
            <person name="Zirkel F."/>
            <person name="Wieseke N."/>
            <person name="Donath A."/>
            <person name="Petersen M."/>
            <person name="Jones T.C."/>
            <person name="Liu S."/>
            <person name="Zhou X."/>
            <person name="Middendorf M."/>
            <person name="Junglen S."/>
            <person name="Misof B."/>
            <person name="Drosten C."/>
        </authorList>
    </citation>
    <scope>NUCLEOTIDE SEQUENCE</scope>
    <source>
        <strain evidence="2">OKIAV195</strain>
    </source>
</reference>
<reference evidence="2" key="1">
    <citation type="journal article" date="2019" name="PLoS Pathog.">
        <title>Re-assessing the diversity of negative strand RNA viruses in insects.</title>
        <authorList>
            <person name="Kafer S."/>
            <person name="Paraskevopoulou S."/>
            <person name="Zirkel F."/>
            <person name="Wieseke N."/>
            <person name="Donath A."/>
            <person name="Petersen M."/>
            <person name="Jones T.C."/>
            <person name="Liu S."/>
            <person name="Zhou X."/>
            <person name="Middendorf M."/>
            <person name="Junglen S."/>
            <person name="Misof B."/>
            <person name="Drosten C."/>
        </authorList>
    </citation>
    <scope>NUCLEOTIDE SEQUENCE</scope>
    <source>
        <strain evidence="2">OKIAV195</strain>
    </source>
</reference>
<keyword evidence="2" id="KW-0543">Viral nucleoprotein</keyword>